<name>A0AAP0MMA3_9ROSI</name>
<proteinExistence type="predicted"/>
<dbReference type="EMBL" id="JBCGBO010000003">
    <property type="protein sequence ID" value="KAK9214929.1"/>
    <property type="molecule type" value="Genomic_DNA"/>
</dbReference>
<sequence length="162" mass="18643">MQYQRLKQHRQQQQALVQQAILQQKSLYHPGLLATPQVQFIVCMLFVVAHVNQLCRDFDCVFIISRFDLFTLFRQGVVRGARQGRLDDVDLLHRFAFSTLLPYDPVLCHASFAGLKVRCSFNFNNPLKSYGFKVYFEGTQGSAKGSSHILRSGQLRTLFISR</sequence>
<keyword evidence="2" id="KW-1185">Reference proteome</keyword>
<comment type="caution">
    <text evidence="1">The sequence shown here is derived from an EMBL/GenBank/DDBJ whole genome shotgun (WGS) entry which is preliminary data.</text>
</comment>
<organism evidence="1 2">
    <name type="scientific">Citrus x changshan-huyou</name>
    <dbReference type="NCBI Taxonomy" id="2935761"/>
    <lineage>
        <taxon>Eukaryota</taxon>
        <taxon>Viridiplantae</taxon>
        <taxon>Streptophyta</taxon>
        <taxon>Embryophyta</taxon>
        <taxon>Tracheophyta</taxon>
        <taxon>Spermatophyta</taxon>
        <taxon>Magnoliopsida</taxon>
        <taxon>eudicotyledons</taxon>
        <taxon>Gunneridae</taxon>
        <taxon>Pentapetalae</taxon>
        <taxon>rosids</taxon>
        <taxon>malvids</taxon>
        <taxon>Sapindales</taxon>
        <taxon>Rutaceae</taxon>
        <taxon>Aurantioideae</taxon>
        <taxon>Citrus</taxon>
    </lineage>
</organism>
<reference evidence="1 2" key="1">
    <citation type="submission" date="2024-05" db="EMBL/GenBank/DDBJ databases">
        <title>Haplotype-resolved chromosome-level genome assembly of Huyou (Citrus changshanensis).</title>
        <authorList>
            <person name="Miao C."/>
            <person name="Chen W."/>
            <person name="Wu Y."/>
            <person name="Wang L."/>
            <person name="Zhao S."/>
            <person name="Grierson D."/>
            <person name="Xu C."/>
            <person name="Chen K."/>
        </authorList>
    </citation>
    <scope>NUCLEOTIDE SEQUENCE [LARGE SCALE GENOMIC DNA]</scope>
    <source>
        <strain evidence="1">01-14</strain>
        <tissue evidence="1">Leaf</tissue>
    </source>
</reference>
<protein>
    <submittedName>
        <fullName evidence="1">Uncharacterized protein</fullName>
    </submittedName>
</protein>
<evidence type="ECO:0000313" key="2">
    <source>
        <dbReference type="Proteomes" id="UP001428341"/>
    </source>
</evidence>
<gene>
    <name evidence="1" type="ORF">WN944_006930</name>
</gene>
<accession>A0AAP0MMA3</accession>
<evidence type="ECO:0000313" key="1">
    <source>
        <dbReference type="EMBL" id="KAK9214929.1"/>
    </source>
</evidence>
<dbReference type="Proteomes" id="UP001428341">
    <property type="component" value="Unassembled WGS sequence"/>
</dbReference>
<dbReference type="AlphaFoldDB" id="A0AAP0MMA3"/>